<keyword evidence="4" id="KW-0732">Signal</keyword>
<feature type="active site" description="Proton acceptor" evidence="2">
    <location>
        <position position="575"/>
    </location>
</feature>
<dbReference type="Pfam" id="PF05199">
    <property type="entry name" value="GMC_oxred_C"/>
    <property type="match status" value="1"/>
</dbReference>
<dbReference type="Gene3D" id="3.50.50.60">
    <property type="entry name" value="FAD/NAD(P)-binding domain"/>
    <property type="match status" value="1"/>
</dbReference>
<dbReference type="Pfam" id="PF00732">
    <property type="entry name" value="GMC_oxred_N"/>
    <property type="match status" value="1"/>
</dbReference>
<dbReference type="InterPro" id="IPR036188">
    <property type="entry name" value="FAD/NAD-bd_sf"/>
</dbReference>
<dbReference type="Proteomes" id="UP000327044">
    <property type="component" value="Unassembled WGS sequence"/>
</dbReference>
<evidence type="ECO:0000259" key="5">
    <source>
        <dbReference type="PROSITE" id="PS00623"/>
    </source>
</evidence>
<feature type="chain" id="PRO_5024307635" description="Glucose-methanol-choline oxidoreductase N-terminal domain-containing protein" evidence="4">
    <location>
        <begin position="22"/>
        <end position="594"/>
    </location>
</feature>
<feature type="active site" description="Proton donor" evidence="2">
    <location>
        <position position="535"/>
    </location>
</feature>
<dbReference type="PROSITE" id="PS00623">
    <property type="entry name" value="GMC_OXRED_1"/>
    <property type="match status" value="1"/>
</dbReference>
<dbReference type="InterPro" id="IPR012132">
    <property type="entry name" value="GMC_OxRdtase"/>
</dbReference>
<dbReference type="OrthoDB" id="269227at2759"/>
<reference evidence="6 7" key="1">
    <citation type="journal article" date="2018" name="Elife">
        <title>Firefly genomes illuminate parallel origins of bioluminescence in beetles.</title>
        <authorList>
            <person name="Fallon T.R."/>
            <person name="Lower S.E."/>
            <person name="Chang C.H."/>
            <person name="Bessho-Uehara M."/>
            <person name="Martin G.J."/>
            <person name="Bewick A.J."/>
            <person name="Behringer M."/>
            <person name="Debat H.J."/>
            <person name="Wong I."/>
            <person name="Day J.C."/>
            <person name="Suvorov A."/>
            <person name="Silva C.J."/>
            <person name="Stanger-Hall K.F."/>
            <person name="Hall D.W."/>
            <person name="Schmitz R.J."/>
            <person name="Nelson D.R."/>
            <person name="Lewis S.M."/>
            <person name="Shigenobu S."/>
            <person name="Bybee S.M."/>
            <person name="Larracuente A.M."/>
            <person name="Oba Y."/>
            <person name="Weng J.K."/>
        </authorList>
    </citation>
    <scope>NUCLEOTIDE SEQUENCE [LARGE SCALE GENOMIC DNA]</scope>
    <source>
        <strain evidence="6">1611_PpyrPB1</strain>
        <tissue evidence="6">Whole body</tissue>
    </source>
</reference>
<evidence type="ECO:0000313" key="6">
    <source>
        <dbReference type="EMBL" id="KAB0799922.1"/>
    </source>
</evidence>
<evidence type="ECO:0000256" key="2">
    <source>
        <dbReference type="PIRSR" id="PIRSR000137-1"/>
    </source>
</evidence>
<evidence type="ECO:0000256" key="1">
    <source>
        <dbReference type="ARBA" id="ARBA00010790"/>
    </source>
</evidence>
<proteinExistence type="inferred from homology"/>
<dbReference type="EMBL" id="VVIM01000005">
    <property type="protein sequence ID" value="KAB0799922.1"/>
    <property type="molecule type" value="Genomic_DNA"/>
</dbReference>
<evidence type="ECO:0000313" key="7">
    <source>
        <dbReference type="Proteomes" id="UP000327044"/>
    </source>
</evidence>
<name>A0A5N4ARE3_PHOPY</name>
<accession>A0A5N4ARE3</accession>
<gene>
    <name evidence="6" type="ORF">PPYR_07802</name>
</gene>
<feature type="domain" description="Glucose-methanol-choline oxidoreductase N-terminal" evidence="5">
    <location>
        <begin position="141"/>
        <end position="164"/>
    </location>
</feature>
<comment type="caution">
    <text evidence="6">The sequence shown here is derived from an EMBL/GenBank/DDBJ whole genome shotgun (WGS) entry which is preliminary data.</text>
</comment>
<dbReference type="AlphaFoldDB" id="A0A5N4ARE3"/>
<protein>
    <recommendedName>
        <fullName evidence="5">Glucose-methanol-choline oxidoreductase N-terminal domain-containing protein</fullName>
    </recommendedName>
</protein>
<comment type="similarity">
    <text evidence="1 3">Belongs to the GMC oxidoreductase family.</text>
</comment>
<dbReference type="PANTHER" id="PTHR11552">
    <property type="entry name" value="GLUCOSE-METHANOL-CHOLINE GMC OXIDOREDUCTASE"/>
    <property type="match status" value="1"/>
</dbReference>
<dbReference type="InterPro" id="IPR007867">
    <property type="entry name" value="GMC_OxRtase_C"/>
</dbReference>
<dbReference type="InterPro" id="IPR000172">
    <property type="entry name" value="GMC_OxRdtase_N"/>
</dbReference>
<dbReference type="Gene3D" id="3.30.560.10">
    <property type="entry name" value="Glucose Oxidase, domain 3"/>
    <property type="match status" value="1"/>
</dbReference>
<dbReference type="GO" id="GO:0050660">
    <property type="term" value="F:flavin adenine dinucleotide binding"/>
    <property type="evidence" value="ECO:0007669"/>
    <property type="project" value="InterPro"/>
</dbReference>
<dbReference type="InParanoid" id="A0A5N4ARE3"/>
<keyword evidence="3" id="KW-0274">FAD</keyword>
<keyword evidence="3" id="KW-0285">Flavoprotein</keyword>
<keyword evidence="7" id="KW-1185">Reference proteome</keyword>
<feature type="signal peptide" evidence="4">
    <location>
        <begin position="1"/>
        <end position="21"/>
    </location>
</feature>
<sequence>MFRKLMSILPLLLPASVIFEAGVNYYVKLIQTEEKRAKTYQLPDDATEYRATVNTYTEFGNYDHIIVGAGSSGAVIAARLCENSTKRILLIEAGGNETDLTDIPAMGTLAQTLEYNWNYQTTPQNRACLLNDNRRCVYPAGRGLGGSTIINSLIYSRGSAADYNVWGLENPGWSFGDLLPFFKTVENYKIPADSCYHGYDGPVNVDYPRPLLNAKSSAFVFANQELGIEVGDYNGANPLRVGVVQSNIIEGQRASTGRAYIQPSLKRCPNLEVLTRSYATKVLMNPTTKRASGVFFARDKKFFVAKATNEIVLSAGVYRSPQLLMLSGIGPSDQLTELGIPVLRDLPVGQFFKDHLAYSGLAFYTKRGSEPKKLEQNIRDYLNSKGQLTTTGALALAFVQNNRSEPVRRPDIEIALFEFSQDYGFPYKVNDPSKLVSVVPVVLHPKSLGSLTLNSSDPFIYPVIDPKFLSDTDGEDRKTMLLGISYSLNLLNTVAFKGIDAKLVPVHLPQCKNYAYFSSEYWNCHINHLSGPFNHPFGTCRMGPDGVVDHKLRVHGVENLMVADASVIPVSISGHTSAPSMMIGEKAAHIIRFG</sequence>
<dbReference type="GO" id="GO:0016614">
    <property type="term" value="F:oxidoreductase activity, acting on CH-OH group of donors"/>
    <property type="evidence" value="ECO:0007669"/>
    <property type="project" value="InterPro"/>
</dbReference>
<dbReference type="PANTHER" id="PTHR11552:SF158">
    <property type="entry name" value="GH23626P-RELATED"/>
    <property type="match status" value="1"/>
</dbReference>
<evidence type="ECO:0000256" key="3">
    <source>
        <dbReference type="RuleBase" id="RU003968"/>
    </source>
</evidence>
<evidence type="ECO:0000256" key="4">
    <source>
        <dbReference type="SAM" id="SignalP"/>
    </source>
</evidence>
<organism evidence="6 7">
    <name type="scientific">Photinus pyralis</name>
    <name type="common">Common eastern firefly</name>
    <name type="synonym">Lampyris pyralis</name>
    <dbReference type="NCBI Taxonomy" id="7054"/>
    <lineage>
        <taxon>Eukaryota</taxon>
        <taxon>Metazoa</taxon>
        <taxon>Ecdysozoa</taxon>
        <taxon>Arthropoda</taxon>
        <taxon>Hexapoda</taxon>
        <taxon>Insecta</taxon>
        <taxon>Pterygota</taxon>
        <taxon>Neoptera</taxon>
        <taxon>Endopterygota</taxon>
        <taxon>Coleoptera</taxon>
        <taxon>Polyphaga</taxon>
        <taxon>Elateriformia</taxon>
        <taxon>Elateroidea</taxon>
        <taxon>Lampyridae</taxon>
        <taxon>Lampyrinae</taxon>
        <taxon>Photinus</taxon>
    </lineage>
</organism>
<dbReference type="SUPFAM" id="SSF51905">
    <property type="entry name" value="FAD/NAD(P)-binding domain"/>
    <property type="match status" value="1"/>
</dbReference>
<dbReference type="SUPFAM" id="SSF54373">
    <property type="entry name" value="FAD-linked reductases, C-terminal domain"/>
    <property type="match status" value="1"/>
</dbReference>
<dbReference type="PIRSF" id="PIRSF000137">
    <property type="entry name" value="Alcohol_oxidase"/>
    <property type="match status" value="1"/>
</dbReference>